<keyword evidence="1" id="KW-0472">Membrane</keyword>
<gene>
    <name evidence="2" type="ORF">CDAR_590681</name>
</gene>
<reference evidence="2 3" key="1">
    <citation type="submission" date="2021-06" db="EMBL/GenBank/DDBJ databases">
        <title>Caerostris darwini draft genome.</title>
        <authorList>
            <person name="Kono N."/>
            <person name="Arakawa K."/>
        </authorList>
    </citation>
    <scope>NUCLEOTIDE SEQUENCE [LARGE SCALE GENOMIC DNA]</scope>
</reference>
<dbReference type="EMBL" id="BPLQ01011084">
    <property type="protein sequence ID" value="GIY55464.1"/>
    <property type="molecule type" value="Genomic_DNA"/>
</dbReference>
<evidence type="ECO:0000256" key="1">
    <source>
        <dbReference type="SAM" id="Phobius"/>
    </source>
</evidence>
<keyword evidence="3" id="KW-1185">Reference proteome</keyword>
<feature type="transmembrane region" description="Helical" evidence="1">
    <location>
        <begin position="59"/>
        <end position="77"/>
    </location>
</feature>
<comment type="caution">
    <text evidence="2">The sequence shown here is derived from an EMBL/GenBank/DDBJ whole genome shotgun (WGS) entry which is preliminary data.</text>
</comment>
<dbReference type="Proteomes" id="UP001054837">
    <property type="component" value="Unassembled WGS sequence"/>
</dbReference>
<accession>A0AAV4UCG0</accession>
<protein>
    <submittedName>
        <fullName evidence="2">Uncharacterized protein</fullName>
    </submittedName>
</protein>
<sequence length="119" mass="12897">MGKIVYPQFRINIPLSCAPSESSTAESLPGIWSFEPIPDQRFIGAVGDTTVPGPMQLDSGLLLLPTIVVAAAIAIISSDRIGKKKKKLQLARYPRTGLRDTLNLGCMHNTSISLYGRIM</sequence>
<organism evidence="2 3">
    <name type="scientific">Caerostris darwini</name>
    <dbReference type="NCBI Taxonomy" id="1538125"/>
    <lineage>
        <taxon>Eukaryota</taxon>
        <taxon>Metazoa</taxon>
        <taxon>Ecdysozoa</taxon>
        <taxon>Arthropoda</taxon>
        <taxon>Chelicerata</taxon>
        <taxon>Arachnida</taxon>
        <taxon>Araneae</taxon>
        <taxon>Araneomorphae</taxon>
        <taxon>Entelegynae</taxon>
        <taxon>Araneoidea</taxon>
        <taxon>Araneidae</taxon>
        <taxon>Caerostris</taxon>
    </lineage>
</organism>
<name>A0AAV4UCG0_9ARAC</name>
<proteinExistence type="predicted"/>
<keyword evidence="1" id="KW-1133">Transmembrane helix</keyword>
<evidence type="ECO:0000313" key="3">
    <source>
        <dbReference type="Proteomes" id="UP001054837"/>
    </source>
</evidence>
<dbReference type="AlphaFoldDB" id="A0AAV4UCG0"/>
<keyword evidence="1" id="KW-0812">Transmembrane</keyword>
<evidence type="ECO:0000313" key="2">
    <source>
        <dbReference type="EMBL" id="GIY55464.1"/>
    </source>
</evidence>